<reference evidence="1 2" key="1">
    <citation type="submission" date="2019-06" db="EMBL/GenBank/DDBJ databases">
        <title>Sequencing the genomes of 1000 actinobacteria strains.</title>
        <authorList>
            <person name="Klenk H.-P."/>
        </authorList>
    </citation>
    <scope>NUCLEOTIDE SEQUENCE [LARGE SCALE GENOMIC DNA]</scope>
    <source>
        <strain evidence="1 2">DSM 17305</strain>
    </source>
</reference>
<evidence type="ECO:0000313" key="2">
    <source>
        <dbReference type="Proteomes" id="UP000316298"/>
    </source>
</evidence>
<keyword evidence="2" id="KW-1185">Reference proteome</keyword>
<proteinExistence type="predicted"/>
<gene>
    <name evidence="1" type="ORF">FB475_0794</name>
</gene>
<evidence type="ECO:0000313" key="1">
    <source>
        <dbReference type="EMBL" id="TQJ16689.1"/>
    </source>
</evidence>
<sequence length="35" mass="3924">MASTESEAVRRHWAAAREAGQQVRMGQWGRQVLGL</sequence>
<comment type="caution">
    <text evidence="1">The sequence shown here is derived from an EMBL/GenBank/DDBJ whole genome shotgun (WGS) entry which is preliminary data.</text>
</comment>
<dbReference type="Proteomes" id="UP000316298">
    <property type="component" value="Unassembled WGS sequence"/>
</dbReference>
<accession>A0A542EMY6</accession>
<protein>
    <submittedName>
        <fullName evidence="1">Uncharacterized protein</fullName>
    </submittedName>
</protein>
<organism evidence="1 2">
    <name type="scientific">Kribbella jejuensis</name>
    <dbReference type="NCBI Taxonomy" id="236068"/>
    <lineage>
        <taxon>Bacteria</taxon>
        <taxon>Bacillati</taxon>
        <taxon>Actinomycetota</taxon>
        <taxon>Actinomycetes</taxon>
        <taxon>Propionibacteriales</taxon>
        <taxon>Kribbellaceae</taxon>
        <taxon>Kribbella</taxon>
    </lineage>
</organism>
<name>A0A542EMY6_9ACTN</name>
<dbReference type="AlphaFoldDB" id="A0A542EMY6"/>
<dbReference type="EMBL" id="VFMM01000001">
    <property type="protein sequence ID" value="TQJ16689.1"/>
    <property type="molecule type" value="Genomic_DNA"/>
</dbReference>